<keyword evidence="2" id="KW-1185">Reference proteome</keyword>
<dbReference type="KEGG" id="ssan:NX02_09165"/>
<name>W0A6J5_9SPHN</name>
<dbReference type="AlphaFoldDB" id="W0A6J5"/>
<organism evidence="1 2">
    <name type="scientific">Sphingomonas sanxanigenens DSM 19645 = NX02</name>
    <dbReference type="NCBI Taxonomy" id="1123269"/>
    <lineage>
        <taxon>Bacteria</taxon>
        <taxon>Pseudomonadati</taxon>
        <taxon>Pseudomonadota</taxon>
        <taxon>Alphaproteobacteria</taxon>
        <taxon>Sphingomonadales</taxon>
        <taxon>Sphingomonadaceae</taxon>
        <taxon>Sphingomonas</taxon>
    </lineage>
</organism>
<dbReference type="HOGENOM" id="CLU_3391406_0_0_5"/>
<protein>
    <submittedName>
        <fullName evidence="1">Uncharacterized protein</fullName>
    </submittedName>
</protein>
<evidence type="ECO:0000313" key="1">
    <source>
        <dbReference type="EMBL" id="AHE53554.1"/>
    </source>
</evidence>
<reference evidence="1 2" key="1">
    <citation type="submission" date="2013-07" db="EMBL/GenBank/DDBJ databases">
        <title>Completed genome of Sphingomonas sanxanigenens NX02.</title>
        <authorList>
            <person name="Ma T."/>
            <person name="Huang H."/>
            <person name="Wu M."/>
            <person name="Li X."/>
            <person name="Li G."/>
        </authorList>
    </citation>
    <scope>NUCLEOTIDE SEQUENCE [LARGE SCALE GENOMIC DNA]</scope>
    <source>
        <strain evidence="1 2">NX02</strain>
    </source>
</reference>
<dbReference type="PATRIC" id="fig|1123269.5.peg.1795"/>
<gene>
    <name evidence="1" type="ORF">NX02_09165</name>
</gene>
<evidence type="ECO:0000313" key="2">
    <source>
        <dbReference type="Proteomes" id="UP000018851"/>
    </source>
</evidence>
<proteinExistence type="predicted"/>
<accession>W0A6J5</accession>
<dbReference type="STRING" id="1123269.NX02_09165"/>
<dbReference type="Proteomes" id="UP000018851">
    <property type="component" value="Chromosome"/>
</dbReference>
<sequence length="32" mass="3403">MFDFKGEIAIGAPDSVSFMAVAYYPVDGGYLA</sequence>
<dbReference type="EMBL" id="CP006644">
    <property type="protein sequence ID" value="AHE53554.1"/>
    <property type="molecule type" value="Genomic_DNA"/>
</dbReference>